<reference evidence="2 3" key="1">
    <citation type="submission" date="2020-07" db="EMBL/GenBank/DDBJ databases">
        <title>Halosimplex litoreum sp. nov. and Halosimplex rubrum sp. nov., isolated from different salt environments.</title>
        <authorList>
            <person name="Cui H."/>
        </authorList>
    </citation>
    <scope>NUCLEOTIDE SEQUENCE [LARGE SCALE GENOMIC DNA]</scope>
    <source>
        <strain evidence="2 3">R2</strain>
    </source>
</reference>
<protein>
    <submittedName>
        <fullName evidence="2">Type II toxin-antitoxin system VapC family toxin</fullName>
    </submittedName>
</protein>
<dbReference type="InterPro" id="IPR029060">
    <property type="entry name" value="PIN-like_dom_sf"/>
</dbReference>
<evidence type="ECO:0000313" key="2">
    <source>
        <dbReference type="EMBL" id="QLH80657.1"/>
    </source>
</evidence>
<dbReference type="OrthoDB" id="198094at2157"/>
<proteinExistence type="predicted"/>
<evidence type="ECO:0000313" key="3">
    <source>
        <dbReference type="Proteomes" id="UP000509346"/>
    </source>
</evidence>
<dbReference type="InterPro" id="IPR039018">
    <property type="entry name" value="VapC20-like"/>
</dbReference>
<dbReference type="Pfam" id="PF01850">
    <property type="entry name" value="PIN"/>
    <property type="match status" value="1"/>
</dbReference>
<dbReference type="EMBL" id="CP058909">
    <property type="protein sequence ID" value="QLH80657.1"/>
    <property type="molecule type" value="Genomic_DNA"/>
</dbReference>
<dbReference type="PANTHER" id="PTHR42188:SF1">
    <property type="entry name" value="23S RRNA-SPECIFIC ENDONUCLEASE VAPC20"/>
    <property type="match status" value="1"/>
</dbReference>
<gene>
    <name evidence="2" type="ORF">HZS54_02975</name>
</gene>
<name>A0A7D5P4J8_9EURY</name>
<dbReference type="RefSeq" id="WP_179920479.1">
    <property type="nucleotide sequence ID" value="NZ_CP058909.1"/>
</dbReference>
<sequence length="146" mass="16660">MSVFLDTGLYYALQNEGSSRHEPARSAFEAVLRGQFGSAFTSEYVYDEAVTLVRKRTGRYDEARTVGDRILGRNEYPDTVDFHFVSRTEFDFAVETFDRYDDQPLSFTDATTVALVERYDIDHVLAFDDDFDGVVDRLDPAAVAER</sequence>
<dbReference type="PANTHER" id="PTHR42188">
    <property type="entry name" value="23S RRNA-SPECIFIC ENDONUCLEASE VAPC20"/>
    <property type="match status" value="1"/>
</dbReference>
<dbReference type="GO" id="GO:0004521">
    <property type="term" value="F:RNA endonuclease activity"/>
    <property type="evidence" value="ECO:0007669"/>
    <property type="project" value="InterPro"/>
</dbReference>
<accession>A0A7D5P4J8</accession>
<feature type="domain" description="PIN" evidence="1">
    <location>
        <begin position="3"/>
        <end position="133"/>
    </location>
</feature>
<organism evidence="2 3">
    <name type="scientific">Halosimplex pelagicum</name>
    <dbReference type="NCBI Taxonomy" id="869886"/>
    <lineage>
        <taxon>Archaea</taxon>
        <taxon>Methanobacteriati</taxon>
        <taxon>Methanobacteriota</taxon>
        <taxon>Stenosarchaea group</taxon>
        <taxon>Halobacteria</taxon>
        <taxon>Halobacteriales</taxon>
        <taxon>Haloarculaceae</taxon>
        <taxon>Halosimplex</taxon>
    </lineage>
</organism>
<dbReference type="Proteomes" id="UP000509346">
    <property type="component" value="Chromosome"/>
</dbReference>
<dbReference type="AlphaFoldDB" id="A0A7D5P4J8"/>
<dbReference type="InterPro" id="IPR002716">
    <property type="entry name" value="PIN_dom"/>
</dbReference>
<dbReference type="GeneID" id="56081518"/>
<evidence type="ECO:0000259" key="1">
    <source>
        <dbReference type="Pfam" id="PF01850"/>
    </source>
</evidence>
<dbReference type="KEGG" id="hpel:HZS54_02975"/>
<keyword evidence="3" id="KW-1185">Reference proteome</keyword>
<dbReference type="SUPFAM" id="SSF88723">
    <property type="entry name" value="PIN domain-like"/>
    <property type="match status" value="1"/>
</dbReference>
<dbReference type="Gene3D" id="3.40.50.1010">
    <property type="entry name" value="5'-nuclease"/>
    <property type="match status" value="1"/>
</dbReference>
<dbReference type="GO" id="GO:0016075">
    <property type="term" value="P:rRNA catabolic process"/>
    <property type="evidence" value="ECO:0007669"/>
    <property type="project" value="TreeGrafter"/>
</dbReference>